<keyword evidence="8" id="KW-1185">Reference proteome</keyword>
<dbReference type="eggNOG" id="COG1052">
    <property type="taxonomic scope" value="Bacteria"/>
</dbReference>
<dbReference type="Pfam" id="PF02826">
    <property type="entry name" value="2-Hacid_dh_C"/>
    <property type="match status" value="1"/>
</dbReference>
<protein>
    <submittedName>
        <fullName evidence="7">Lactate dehydrogenase related dehydrogenase</fullName>
    </submittedName>
</protein>
<comment type="caution">
    <text evidence="7">The sequence shown here is derived from an EMBL/GenBank/DDBJ whole genome shotgun (WGS) entry which is preliminary data.</text>
</comment>
<dbReference type="Proteomes" id="UP000051576">
    <property type="component" value="Unassembled WGS sequence"/>
</dbReference>
<feature type="domain" description="D-isomer specific 2-hydroxyacid dehydrogenase NAD-binding" evidence="6">
    <location>
        <begin position="144"/>
        <end position="292"/>
    </location>
</feature>
<keyword evidence="2 4" id="KW-0560">Oxidoreductase</keyword>
<dbReference type="GO" id="GO:0051287">
    <property type="term" value="F:NAD binding"/>
    <property type="evidence" value="ECO:0007669"/>
    <property type="project" value="InterPro"/>
</dbReference>
<dbReference type="PANTHER" id="PTHR10996:SF178">
    <property type="entry name" value="2-HYDROXYACID DEHYDROGENASE YGL185C-RELATED"/>
    <property type="match status" value="1"/>
</dbReference>
<dbReference type="Gene3D" id="3.40.50.720">
    <property type="entry name" value="NAD(P)-binding Rossmann-like Domain"/>
    <property type="match status" value="2"/>
</dbReference>
<dbReference type="GO" id="GO:0016618">
    <property type="term" value="F:hydroxypyruvate reductase [NAD(P)H] activity"/>
    <property type="evidence" value="ECO:0007669"/>
    <property type="project" value="TreeGrafter"/>
</dbReference>
<dbReference type="EMBL" id="AYYX01000016">
    <property type="protein sequence ID" value="KRM88951.1"/>
    <property type="molecule type" value="Genomic_DNA"/>
</dbReference>
<name>A0A0R2CBI9_9LACO</name>
<keyword evidence="3" id="KW-0520">NAD</keyword>
<comment type="similarity">
    <text evidence="1 4">Belongs to the D-isomer specific 2-hydroxyacid dehydrogenase family.</text>
</comment>
<dbReference type="InterPro" id="IPR029753">
    <property type="entry name" value="D-isomer_DH_CS"/>
</dbReference>
<gene>
    <name evidence="7" type="ORF">FD21_GL000503</name>
</gene>
<dbReference type="InterPro" id="IPR036291">
    <property type="entry name" value="NAD(P)-bd_dom_sf"/>
</dbReference>
<dbReference type="InterPro" id="IPR050223">
    <property type="entry name" value="D-isomer_2-hydroxyacid_DH"/>
</dbReference>
<dbReference type="PANTHER" id="PTHR10996">
    <property type="entry name" value="2-HYDROXYACID DEHYDROGENASE-RELATED"/>
    <property type="match status" value="1"/>
</dbReference>
<organism evidence="7 8">
    <name type="scientific">Liquorilactobacillus vini DSM 20605</name>
    <dbReference type="NCBI Taxonomy" id="1133569"/>
    <lineage>
        <taxon>Bacteria</taxon>
        <taxon>Bacillati</taxon>
        <taxon>Bacillota</taxon>
        <taxon>Bacilli</taxon>
        <taxon>Lactobacillales</taxon>
        <taxon>Lactobacillaceae</taxon>
        <taxon>Liquorilactobacillus</taxon>
    </lineage>
</organism>
<accession>A0A0R2CBI9</accession>
<feature type="domain" description="D-isomer specific 2-hydroxyacid dehydrogenase catalytic" evidence="5">
    <location>
        <begin position="23"/>
        <end position="321"/>
    </location>
</feature>
<evidence type="ECO:0000256" key="1">
    <source>
        <dbReference type="ARBA" id="ARBA00005854"/>
    </source>
</evidence>
<dbReference type="GO" id="GO:0030267">
    <property type="term" value="F:glyoxylate reductase (NADPH) activity"/>
    <property type="evidence" value="ECO:0007669"/>
    <property type="project" value="TreeGrafter"/>
</dbReference>
<reference evidence="7 8" key="1">
    <citation type="journal article" date="2015" name="Genome Announc.">
        <title>Expanding the biotechnology potential of lactobacilli through comparative genomics of 213 strains and associated genera.</title>
        <authorList>
            <person name="Sun Z."/>
            <person name="Harris H.M."/>
            <person name="McCann A."/>
            <person name="Guo C."/>
            <person name="Argimon S."/>
            <person name="Zhang W."/>
            <person name="Yang X."/>
            <person name="Jeffery I.B."/>
            <person name="Cooney J.C."/>
            <person name="Kagawa T.F."/>
            <person name="Liu W."/>
            <person name="Song Y."/>
            <person name="Salvetti E."/>
            <person name="Wrobel A."/>
            <person name="Rasinkangas P."/>
            <person name="Parkhill J."/>
            <person name="Rea M.C."/>
            <person name="O'Sullivan O."/>
            <person name="Ritari J."/>
            <person name="Douillard F.P."/>
            <person name="Paul Ross R."/>
            <person name="Yang R."/>
            <person name="Briner A.E."/>
            <person name="Felis G.E."/>
            <person name="de Vos W.M."/>
            <person name="Barrangou R."/>
            <person name="Klaenhammer T.R."/>
            <person name="Caufield P.W."/>
            <person name="Cui Y."/>
            <person name="Zhang H."/>
            <person name="O'Toole P.W."/>
        </authorList>
    </citation>
    <scope>NUCLEOTIDE SEQUENCE [LARGE SCALE GENOMIC DNA]</scope>
    <source>
        <strain evidence="7 8">DSM 20605</strain>
    </source>
</reference>
<dbReference type="STRING" id="1133569.FD21_GL000503"/>
<evidence type="ECO:0000256" key="2">
    <source>
        <dbReference type="ARBA" id="ARBA00023002"/>
    </source>
</evidence>
<evidence type="ECO:0000256" key="4">
    <source>
        <dbReference type="RuleBase" id="RU003719"/>
    </source>
</evidence>
<dbReference type="PROSITE" id="PS00670">
    <property type="entry name" value="D_2_HYDROXYACID_DH_2"/>
    <property type="match status" value="1"/>
</dbReference>
<evidence type="ECO:0000259" key="6">
    <source>
        <dbReference type="Pfam" id="PF02826"/>
    </source>
</evidence>
<dbReference type="SUPFAM" id="SSF52283">
    <property type="entry name" value="Formate/glycerate dehydrogenase catalytic domain-like"/>
    <property type="match status" value="1"/>
</dbReference>
<dbReference type="PATRIC" id="fig|1133569.4.peg.538"/>
<dbReference type="Pfam" id="PF00389">
    <property type="entry name" value="2-Hacid_dh"/>
    <property type="match status" value="1"/>
</dbReference>
<dbReference type="InterPro" id="IPR006140">
    <property type="entry name" value="D-isomer_DH_NAD-bd"/>
</dbReference>
<evidence type="ECO:0000313" key="7">
    <source>
        <dbReference type="EMBL" id="KRM88951.1"/>
    </source>
</evidence>
<dbReference type="SUPFAM" id="SSF51735">
    <property type="entry name" value="NAD(P)-binding Rossmann-fold domains"/>
    <property type="match status" value="1"/>
</dbReference>
<dbReference type="AlphaFoldDB" id="A0A0R2CBI9"/>
<dbReference type="GO" id="GO:0005829">
    <property type="term" value="C:cytosol"/>
    <property type="evidence" value="ECO:0007669"/>
    <property type="project" value="TreeGrafter"/>
</dbReference>
<evidence type="ECO:0000256" key="3">
    <source>
        <dbReference type="ARBA" id="ARBA00023027"/>
    </source>
</evidence>
<evidence type="ECO:0000259" key="5">
    <source>
        <dbReference type="Pfam" id="PF00389"/>
    </source>
</evidence>
<sequence>MAEFLVKAKTNDADEGGTVLPTVLLNEPIATSGVELLRQAGFQVFERPAGASLLTLLQKIPQLAATQAIVARAGKLTIADLKRFPELKIIARHGVGVDNLPLDYLKKRQIQLTYTPGINARSVAELTMTLILSLLHQLPLSIATQQRQIGSLLTGKTVGLIGYGSIAQEVEKLLQPFRVEILVWNHRPKKVKFGKQVTIAELVKQSQIISLHIPSTPQTKQFFSAKLLTKMRSEAILINTARGSLIKTDDLYDALFQGQLAGAAVDVFSAGPRHSLNDFQKLPNFIATPHIGAETQEILTASACQCAEEIKRFFAGQPALNPYWQ</sequence>
<evidence type="ECO:0000313" key="8">
    <source>
        <dbReference type="Proteomes" id="UP000051576"/>
    </source>
</evidence>
<proteinExistence type="inferred from homology"/>
<dbReference type="InterPro" id="IPR006139">
    <property type="entry name" value="D-isomer_2_OHA_DH_cat_dom"/>
</dbReference>